<dbReference type="InterPro" id="IPR000182">
    <property type="entry name" value="GNAT_dom"/>
</dbReference>
<dbReference type="RefSeq" id="WP_243902530.1">
    <property type="nucleotide sequence ID" value="NZ_CAWQFN010000370.1"/>
</dbReference>
<gene>
    <name evidence="2" type="ORF">G7B40_012480</name>
</gene>
<protein>
    <submittedName>
        <fullName evidence="2">GNAT family N-acetyltransferase</fullName>
    </submittedName>
</protein>
<reference evidence="3" key="1">
    <citation type="journal article" date="2021" name="Science">
        <title>Hunting the eagle killer: A cyanobacterial neurotoxin causes vacuolar myelinopathy.</title>
        <authorList>
            <person name="Breinlinger S."/>
            <person name="Phillips T.J."/>
            <person name="Haram B.N."/>
            <person name="Mares J."/>
            <person name="Martinez Yerena J.A."/>
            <person name="Hrouzek P."/>
            <person name="Sobotka R."/>
            <person name="Henderson W.M."/>
            <person name="Schmieder P."/>
            <person name="Williams S.M."/>
            <person name="Lauderdale J.D."/>
            <person name="Wilde H.D."/>
            <person name="Gerrin W."/>
            <person name="Kust A."/>
            <person name="Washington J.W."/>
            <person name="Wagner C."/>
            <person name="Geier B."/>
            <person name="Liebeke M."/>
            <person name="Enke H."/>
            <person name="Niedermeyer T.H.J."/>
            <person name="Wilde S.B."/>
        </authorList>
    </citation>
    <scope>NUCLEOTIDE SEQUENCE [LARGE SCALE GENOMIC DNA]</scope>
    <source>
        <strain evidence="3">Thurmond2011</strain>
    </source>
</reference>
<dbReference type="GO" id="GO:0005737">
    <property type="term" value="C:cytoplasm"/>
    <property type="evidence" value="ECO:0007669"/>
    <property type="project" value="TreeGrafter"/>
</dbReference>
<dbReference type="PANTHER" id="PTHR43441">
    <property type="entry name" value="RIBOSOMAL-PROTEIN-SERINE ACETYLTRANSFERASE"/>
    <property type="match status" value="1"/>
</dbReference>
<accession>A0AAP5I8X6</accession>
<dbReference type="PROSITE" id="PS51186">
    <property type="entry name" value="GNAT"/>
    <property type="match status" value="1"/>
</dbReference>
<evidence type="ECO:0000259" key="1">
    <source>
        <dbReference type="PROSITE" id="PS51186"/>
    </source>
</evidence>
<dbReference type="InterPro" id="IPR016181">
    <property type="entry name" value="Acyl_CoA_acyltransferase"/>
</dbReference>
<dbReference type="EMBL" id="JAALHA020000004">
    <property type="protein sequence ID" value="MDR9895378.1"/>
    <property type="molecule type" value="Genomic_DNA"/>
</dbReference>
<name>A0AAP5I8X6_9CYAN</name>
<sequence length="158" mass="18236">MRYKSEIYREFTDEITTYMYPRPPKNISEAESFVKDSIIGMKSESHLIVVILKKNSQEFLGCAGIHKISSNYPELGIWLKKSAHGNGYGFETIKALKTWAEENLHYKNLVYPVDKENIPSRRIPEKLGGIIVREYKKTNLSGKVLQLVEYEIPNPARE</sequence>
<dbReference type="Proteomes" id="UP000667802">
    <property type="component" value="Unassembled WGS sequence"/>
</dbReference>
<dbReference type="GO" id="GO:1990189">
    <property type="term" value="F:protein N-terminal-serine acetyltransferase activity"/>
    <property type="evidence" value="ECO:0007669"/>
    <property type="project" value="TreeGrafter"/>
</dbReference>
<keyword evidence="3" id="KW-1185">Reference proteome</keyword>
<evidence type="ECO:0000313" key="2">
    <source>
        <dbReference type="EMBL" id="MDR9895378.1"/>
    </source>
</evidence>
<organism evidence="2 3">
    <name type="scientific">Aetokthonos hydrillicola Thurmond2011</name>
    <dbReference type="NCBI Taxonomy" id="2712845"/>
    <lineage>
        <taxon>Bacteria</taxon>
        <taxon>Bacillati</taxon>
        <taxon>Cyanobacteriota</taxon>
        <taxon>Cyanophyceae</taxon>
        <taxon>Nostocales</taxon>
        <taxon>Hapalosiphonaceae</taxon>
        <taxon>Aetokthonos</taxon>
    </lineage>
</organism>
<dbReference type="PANTHER" id="PTHR43441:SF2">
    <property type="entry name" value="FAMILY ACETYLTRANSFERASE, PUTATIVE (AFU_ORTHOLOGUE AFUA_7G00850)-RELATED"/>
    <property type="match status" value="1"/>
</dbReference>
<dbReference type="AlphaFoldDB" id="A0AAP5I8X6"/>
<dbReference type="SUPFAM" id="SSF55729">
    <property type="entry name" value="Acyl-CoA N-acyltransferases (Nat)"/>
    <property type="match status" value="1"/>
</dbReference>
<proteinExistence type="predicted"/>
<dbReference type="InterPro" id="IPR051908">
    <property type="entry name" value="Ribosomal_N-acetyltransferase"/>
</dbReference>
<comment type="caution">
    <text evidence="2">The sequence shown here is derived from an EMBL/GenBank/DDBJ whole genome shotgun (WGS) entry which is preliminary data.</text>
</comment>
<dbReference type="GO" id="GO:0008999">
    <property type="term" value="F:protein-N-terminal-alanine acetyltransferase activity"/>
    <property type="evidence" value="ECO:0007669"/>
    <property type="project" value="TreeGrafter"/>
</dbReference>
<dbReference type="Pfam" id="PF13302">
    <property type="entry name" value="Acetyltransf_3"/>
    <property type="match status" value="1"/>
</dbReference>
<dbReference type="Gene3D" id="3.40.630.30">
    <property type="match status" value="1"/>
</dbReference>
<evidence type="ECO:0000313" key="3">
    <source>
        <dbReference type="Proteomes" id="UP000667802"/>
    </source>
</evidence>
<feature type="domain" description="N-acetyltransferase" evidence="1">
    <location>
        <begin position="6"/>
        <end position="155"/>
    </location>
</feature>